<reference evidence="1 3" key="2">
    <citation type="journal article" date="2018" name="Plant J.">
        <title>The Physcomitrella patens chromosome-scale assembly reveals moss genome structure and evolution.</title>
        <authorList>
            <person name="Lang D."/>
            <person name="Ullrich K.K."/>
            <person name="Murat F."/>
            <person name="Fuchs J."/>
            <person name="Jenkins J."/>
            <person name="Haas F.B."/>
            <person name="Piednoel M."/>
            <person name="Gundlach H."/>
            <person name="Van Bel M."/>
            <person name="Meyberg R."/>
            <person name="Vives C."/>
            <person name="Morata J."/>
            <person name="Symeonidi A."/>
            <person name="Hiss M."/>
            <person name="Muchero W."/>
            <person name="Kamisugi Y."/>
            <person name="Saleh O."/>
            <person name="Blanc G."/>
            <person name="Decker E.L."/>
            <person name="van Gessel N."/>
            <person name="Grimwood J."/>
            <person name="Hayes R.D."/>
            <person name="Graham S.W."/>
            <person name="Gunter L.E."/>
            <person name="McDaniel S.F."/>
            <person name="Hoernstein S.N.W."/>
            <person name="Larsson A."/>
            <person name="Li F.W."/>
            <person name="Perroud P.F."/>
            <person name="Phillips J."/>
            <person name="Ranjan P."/>
            <person name="Rokshar D.S."/>
            <person name="Rothfels C.J."/>
            <person name="Schneider L."/>
            <person name="Shu S."/>
            <person name="Stevenson D.W."/>
            <person name="Thummler F."/>
            <person name="Tillich M."/>
            <person name="Villarreal Aguilar J.C."/>
            <person name="Widiez T."/>
            <person name="Wong G.K."/>
            <person name="Wymore A."/>
            <person name="Zhang Y."/>
            <person name="Zimmer A.D."/>
            <person name="Quatrano R.S."/>
            <person name="Mayer K.F.X."/>
            <person name="Goodstein D."/>
            <person name="Casacuberta J.M."/>
            <person name="Vandepoele K."/>
            <person name="Reski R."/>
            <person name="Cuming A.C."/>
            <person name="Tuskan G.A."/>
            <person name="Maumus F."/>
            <person name="Salse J."/>
            <person name="Schmutz J."/>
            <person name="Rensing S.A."/>
        </authorList>
    </citation>
    <scope>NUCLEOTIDE SEQUENCE [LARGE SCALE GENOMIC DNA]</scope>
    <source>
        <strain evidence="2 3">cv. Gransden 2004</strain>
    </source>
</reference>
<protein>
    <submittedName>
        <fullName evidence="1 2">Uncharacterized protein</fullName>
    </submittedName>
</protein>
<dbReference type="PaxDb" id="3218-PP1S149_83V6.1"/>
<sequence length="86" mass="9957">MADELLEALDYLPEWTNLSELLAAIEDQVGRQVREQIEATLEDRDTNMLINVRELLFDIQDELGCSYFDTMFHLDSSAQESETTQE</sequence>
<keyword evidence="3" id="KW-1185">Reference proteome</keyword>
<dbReference type="EnsemblPlants" id="Pp3c26_640V3.2">
    <property type="protein sequence ID" value="PAC:32917959.CDS.1"/>
    <property type="gene ID" value="Pp3c26_640"/>
</dbReference>
<dbReference type="Proteomes" id="UP000006727">
    <property type="component" value="Chromosome 26"/>
</dbReference>
<dbReference type="EMBL" id="ABEU02000026">
    <property type="protein sequence ID" value="PNR26573.1"/>
    <property type="molecule type" value="Genomic_DNA"/>
</dbReference>
<proteinExistence type="predicted"/>
<organism evidence="1">
    <name type="scientific">Physcomitrium patens</name>
    <name type="common">Spreading-leaved earth moss</name>
    <name type="synonym">Physcomitrella patens</name>
    <dbReference type="NCBI Taxonomy" id="3218"/>
    <lineage>
        <taxon>Eukaryota</taxon>
        <taxon>Viridiplantae</taxon>
        <taxon>Streptophyta</taxon>
        <taxon>Embryophyta</taxon>
        <taxon>Bryophyta</taxon>
        <taxon>Bryophytina</taxon>
        <taxon>Bryopsida</taxon>
        <taxon>Funariidae</taxon>
        <taxon>Funariales</taxon>
        <taxon>Funariaceae</taxon>
        <taxon>Physcomitrium</taxon>
    </lineage>
</organism>
<reference evidence="2" key="3">
    <citation type="submission" date="2020-12" db="UniProtKB">
        <authorList>
            <consortium name="EnsemblPlants"/>
        </authorList>
    </citation>
    <scope>IDENTIFICATION</scope>
</reference>
<evidence type="ECO:0000313" key="1">
    <source>
        <dbReference type="EMBL" id="PNR26573.1"/>
    </source>
</evidence>
<reference evidence="1 3" key="1">
    <citation type="journal article" date="2008" name="Science">
        <title>The Physcomitrella genome reveals evolutionary insights into the conquest of land by plants.</title>
        <authorList>
            <person name="Rensing S."/>
            <person name="Lang D."/>
            <person name="Zimmer A."/>
            <person name="Terry A."/>
            <person name="Salamov A."/>
            <person name="Shapiro H."/>
            <person name="Nishiyama T."/>
            <person name="Perroud P.-F."/>
            <person name="Lindquist E."/>
            <person name="Kamisugi Y."/>
            <person name="Tanahashi T."/>
            <person name="Sakakibara K."/>
            <person name="Fujita T."/>
            <person name="Oishi K."/>
            <person name="Shin-I T."/>
            <person name="Kuroki Y."/>
            <person name="Toyoda A."/>
            <person name="Suzuki Y."/>
            <person name="Hashimoto A."/>
            <person name="Yamaguchi K."/>
            <person name="Sugano A."/>
            <person name="Kohara Y."/>
            <person name="Fujiyama A."/>
            <person name="Anterola A."/>
            <person name="Aoki S."/>
            <person name="Ashton N."/>
            <person name="Barbazuk W.B."/>
            <person name="Barker E."/>
            <person name="Bennetzen J."/>
            <person name="Bezanilla M."/>
            <person name="Blankenship R."/>
            <person name="Cho S.H."/>
            <person name="Dutcher S."/>
            <person name="Estelle M."/>
            <person name="Fawcett J.A."/>
            <person name="Gundlach H."/>
            <person name="Hanada K."/>
            <person name="Heyl A."/>
            <person name="Hicks K.A."/>
            <person name="Hugh J."/>
            <person name="Lohr M."/>
            <person name="Mayer K."/>
            <person name="Melkozernov A."/>
            <person name="Murata T."/>
            <person name="Nelson D."/>
            <person name="Pils B."/>
            <person name="Prigge M."/>
            <person name="Reiss B."/>
            <person name="Renner T."/>
            <person name="Rombauts S."/>
            <person name="Rushton P."/>
            <person name="Sanderfoot A."/>
            <person name="Schween G."/>
            <person name="Shiu S.-H."/>
            <person name="Stueber K."/>
            <person name="Theodoulou F.L."/>
            <person name="Tu H."/>
            <person name="Van de Peer Y."/>
            <person name="Verrier P.J."/>
            <person name="Waters E."/>
            <person name="Wood A."/>
            <person name="Yang L."/>
            <person name="Cove D."/>
            <person name="Cuming A."/>
            <person name="Hasebe M."/>
            <person name="Lucas S."/>
            <person name="Mishler D.B."/>
            <person name="Reski R."/>
            <person name="Grigoriev I."/>
            <person name="Quatrano R.S."/>
            <person name="Boore J.L."/>
        </authorList>
    </citation>
    <scope>NUCLEOTIDE SEQUENCE [LARGE SCALE GENOMIC DNA]</scope>
    <source>
        <strain evidence="2 3">cv. Gransden 2004</strain>
    </source>
</reference>
<gene>
    <name evidence="1" type="ORF">PHYPA_030053</name>
</gene>
<dbReference type="InParanoid" id="A0A2K1IBA0"/>
<dbReference type="Gramene" id="Pp3c26_640V3.1">
    <property type="protein sequence ID" value="PAC:32917958.CDS.1"/>
    <property type="gene ID" value="Pp3c26_640"/>
</dbReference>
<evidence type="ECO:0000313" key="3">
    <source>
        <dbReference type="Proteomes" id="UP000006727"/>
    </source>
</evidence>
<dbReference type="Gramene" id="Pp3c26_640V3.2">
    <property type="protein sequence ID" value="PAC:32917959.CDS.1"/>
    <property type="gene ID" value="Pp3c26_640"/>
</dbReference>
<dbReference type="EnsemblPlants" id="Pp3c26_640V3.1">
    <property type="protein sequence ID" value="PAC:32917958.CDS.1"/>
    <property type="gene ID" value="Pp3c26_640"/>
</dbReference>
<dbReference type="AlphaFoldDB" id="A0A2K1IBA0"/>
<accession>A0A2K1IBA0</accession>
<evidence type="ECO:0000313" key="2">
    <source>
        <dbReference type="EnsemblPlants" id="PAC:32917958.CDS.1"/>
    </source>
</evidence>
<name>A0A2K1IBA0_PHYPA</name>